<accession>A0AA86Q8Y5</accession>
<gene>
    <name evidence="3" type="ORF">HINF_LOCUS42379</name>
    <name evidence="4" type="ORF">HINF_LOCUS53642</name>
</gene>
<feature type="region of interest" description="Disordered" evidence="1">
    <location>
        <begin position="375"/>
        <end position="398"/>
    </location>
</feature>
<comment type="caution">
    <text evidence="3">The sequence shown here is derived from an EMBL/GenBank/DDBJ whole genome shotgun (WGS) entry which is preliminary data.</text>
</comment>
<keyword evidence="2" id="KW-1133">Transmembrane helix</keyword>
<name>A0AA86Q8Y5_9EUKA</name>
<evidence type="ECO:0000313" key="4">
    <source>
        <dbReference type="EMBL" id="CAL6068727.1"/>
    </source>
</evidence>
<evidence type="ECO:0000313" key="5">
    <source>
        <dbReference type="Proteomes" id="UP001642409"/>
    </source>
</evidence>
<dbReference type="EMBL" id="CAXDID020000274">
    <property type="protein sequence ID" value="CAL6068727.1"/>
    <property type="molecule type" value="Genomic_DNA"/>
</dbReference>
<keyword evidence="2" id="KW-0812">Transmembrane</keyword>
<keyword evidence="2" id="KW-0472">Membrane</keyword>
<sequence>MIIFSLAISAYTLKIQLNSIKVTELAGQKDTDTLKIDTIIDGSTESYTFTYSEQSSAYLCPSNINCANTLKNIAKVNQHTCTPSAKPSDPDCTISISYYVSISVDTIKLTFDNASQSMKFDMGSTISNQYPLFNQVQTDLEKTKVALQISTLGYYITFQQLSDYSSVHSMSFTFKSDSLASTYSQYDQLIKLYQLKQYTFQFYSVDIVNVDISYNTVQTEGEIVITSSIPWKMIIIIVAVVLGVIILAVLAAVFFTCQKKAKEAFELRNPKAVKKEKITVARIDPSYGNPNLMSESVFAVQAIQQALKMETKQDAWIYKIEEMKGMYTNKVLDLKKLEDSLLGRVQVVEPQIEIAQEQIAEVQEVPAMKKEESFRLYPAHGNNNDDDNDEFERRAEEAAQAAADLASLKVIPQ</sequence>
<proteinExistence type="predicted"/>
<dbReference type="AlphaFoldDB" id="A0AA86Q8Y5"/>
<feature type="transmembrane region" description="Helical" evidence="2">
    <location>
        <begin position="233"/>
        <end position="255"/>
    </location>
</feature>
<organism evidence="3">
    <name type="scientific">Hexamita inflata</name>
    <dbReference type="NCBI Taxonomy" id="28002"/>
    <lineage>
        <taxon>Eukaryota</taxon>
        <taxon>Metamonada</taxon>
        <taxon>Diplomonadida</taxon>
        <taxon>Hexamitidae</taxon>
        <taxon>Hexamitinae</taxon>
        <taxon>Hexamita</taxon>
    </lineage>
</organism>
<evidence type="ECO:0000256" key="2">
    <source>
        <dbReference type="SAM" id="Phobius"/>
    </source>
</evidence>
<dbReference type="EMBL" id="CATOUU010000850">
    <property type="protein sequence ID" value="CAI9954734.1"/>
    <property type="molecule type" value="Genomic_DNA"/>
</dbReference>
<protein>
    <submittedName>
        <fullName evidence="4">Hypothetical_protein</fullName>
    </submittedName>
</protein>
<keyword evidence="5" id="KW-1185">Reference proteome</keyword>
<evidence type="ECO:0000313" key="3">
    <source>
        <dbReference type="EMBL" id="CAI9954734.1"/>
    </source>
</evidence>
<reference evidence="3" key="1">
    <citation type="submission" date="2023-06" db="EMBL/GenBank/DDBJ databases">
        <authorList>
            <person name="Kurt Z."/>
        </authorList>
    </citation>
    <scope>NUCLEOTIDE SEQUENCE</scope>
</reference>
<evidence type="ECO:0000256" key="1">
    <source>
        <dbReference type="SAM" id="MobiDB-lite"/>
    </source>
</evidence>
<reference evidence="4 5" key="2">
    <citation type="submission" date="2024-07" db="EMBL/GenBank/DDBJ databases">
        <authorList>
            <person name="Akdeniz Z."/>
        </authorList>
    </citation>
    <scope>NUCLEOTIDE SEQUENCE [LARGE SCALE GENOMIC DNA]</scope>
</reference>
<dbReference type="Proteomes" id="UP001642409">
    <property type="component" value="Unassembled WGS sequence"/>
</dbReference>